<organism evidence="4 5">
    <name type="scientific">Pisolithus tinctorius Marx 270</name>
    <dbReference type="NCBI Taxonomy" id="870435"/>
    <lineage>
        <taxon>Eukaryota</taxon>
        <taxon>Fungi</taxon>
        <taxon>Dikarya</taxon>
        <taxon>Basidiomycota</taxon>
        <taxon>Agaricomycotina</taxon>
        <taxon>Agaricomycetes</taxon>
        <taxon>Agaricomycetidae</taxon>
        <taxon>Boletales</taxon>
        <taxon>Sclerodermatineae</taxon>
        <taxon>Pisolithaceae</taxon>
        <taxon>Pisolithus</taxon>
    </lineage>
</organism>
<keyword evidence="1" id="KW-0677">Repeat</keyword>
<dbReference type="InParanoid" id="A0A0C3JRT0"/>
<dbReference type="PANTHER" id="PTHR10039">
    <property type="entry name" value="AMELOGENIN"/>
    <property type="match status" value="1"/>
</dbReference>
<evidence type="ECO:0000313" key="5">
    <source>
        <dbReference type="Proteomes" id="UP000054217"/>
    </source>
</evidence>
<feature type="compositionally biased region" description="Polar residues" evidence="2">
    <location>
        <begin position="16"/>
        <end position="47"/>
    </location>
</feature>
<evidence type="ECO:0000313" key="4">
    <source>
        <dbReference type="EMBL" id="KIO00192.1"/>
    </source>
</evidence>
<dbReference type="Proteomes" id="UP000054217">
    <property type="component" value="Unassembled WGS sequence"/>
</dbReference>
<reference evidence="4 5" key="1">
    <citation type="submission" date="2014-04" db="EMBL/GenBank/DDBJ databases">
        <authorList>
            <consortium name="DOE Joint Genome Institute"/>
            <person name="Kuo A."/>
            <person name="Kohler A."/>
            <person name="Costa M.D."/>
            <person name="Nagy L.G."/>
            <person name="Floudas D."/>
            <person name="Copeland A."/>
            <person name="Barry K.W."/>
            <person name="Cichocki N."/>
            <person name="Veneault-Fourrey C."/>
            <person name="LaButti K."/>
            <person name="Lindquist E.A."/>
            <person name="Lipzen A."/>
            <person name="Lundell T."/>
            <person name="Morin E."/>
            <person name="Murat C."/>
            <person name="Sun H."/>
            <person name="Tunlid A."/>
            <person name="Henrissat B."/>
            <person name="Grigoriev I.V."/>
            <person name="Hibbett D.S."/>
            <person name="Martin F."/>
            <person name="Nordberg H.P."/>
            <person name="Cantor M.N."/>
            <person name="Hua S.X."/>
        </authorList>
    </citation>
    <scope>NUCLEOTIDE SEQUENCE [LARGE SCALE GENOMIC DNA]</scope>
    <source>
        <strain evidence="4 5">Marx 270</strain>
    </source>
</reference>
<feature type="domain" description="NACHT" evidence="3">
    <location>
        <begin position="387"/>
        <end position="536"/>
    </location>
</feature>
<dbReference type="InterPro" id="IPR007111">
    <property type="entry name" value="NACHT_NTPase"/>
</dbReference>
<dbReference type="PANTHER" id="PTHR10039:SF14">
    <property type="entry name" value="NACHT DOMAIN-CONTAINING PROTEIN"/>
    <property type="match status" value="1"/>
</dbReference>
<reference evidence="5" key="2">
    <citation type="submission" date="2015-01" db="EMBL/GenBank/DDBJ databases">
        <title>Evolutionary Origins and Diversification of the Mycorrhizal Mutualists.</title>
        <authorList>
            <consortium name="DOE Joint Genome Institute"/>
            <consortium name="Mycorrhizal Genomics Consortium"/>
            <person name="Kohler A."/>
            <person name="Kuo A."/>
            <person name="Nagy L.G."/>
            <person name="Floudas D."/>
            <person name="Copeland A."/>
            <person name="Barry K.W."/>
            <person name="Cichocki N."/>
            <person name="Veneault-Fourrey C."/>
            <person name="LaButti K."/>
            <person name="Lindquist E.A."/>
            <person name="Lipzen A."/>
            <person name="Lundell T."/>
            <person name="Morin E."/>
            <person name="Murat C."/>
            <person name="Riley R."/>
            <person name="Ohm R."/>
            <person name="Sun H."/>
            <person name="Tunlid A."/>
            <person name="Henrissat B."/>
            <person name="Grigoriev I.V."/>
            <person name="Hibbett D.S."/>
            <person name="Martin F."/>
        </authorList>
    </citation>
    <scope>NUCLEOTIDE SEQUENCE [LARGE SCALE GENOMIC DNA]</scope>
    <source>
        <strain evidence="5">Marx 270</strain>
    </source>
</reference>
<dbReference type="Gene3D" id="3.40.50.300">
    <property type="entry name" value="P-loop containing nucleotide triphosphate hydrolases"/>
    <property type="match status" value="1"/>
</dbReference>
<dbReference type="PROSITE" id="PS50837">
    <property type="entry name" value="NACHT"/>
    <property type="match status" value="1"/>
</dbReference>
<dbReference type="STRING" id="870435.A0A0C3JRT0"/>
<evidence type="ECO:0000256" key="1">
    <source>
        <dbReference type="ARBA" id="ARBA00022737"/>
    </source>
</evidence>
<dbReference type="EMBL" id="KN831998">
    <property type="protein sequence ID" value="KIO00192.1"/>
    <property type="molecule type" value="Genomic_DNA"/>
</dbReference>
<evidence type="ECO:0000256" key="2">
    <source>
        <dbReference type="SAM" id="MobiDB-lite"/>
    </source>
</evidence>
<name>A0A0C3JRT0_PISTI</name>
<feature type="region of interest" description="Disordered" evidence="2">
    <location>
        <begin position="1"/>
        <end position="47"/>
    </location>
</feature>
<dbReference type="AlphaFoldDB" id="A0A0C3JRT0"/>
<sequence>MVREQSKIRHFLRFGNSRSSTSDPLQSQEPSRGSARDISSVTGTLSSTHEPLPRLGCLFHWTGAYQSGPTIPRATDGSAGRVAQEEGERSEVVSTQIIPKAIKRPGSELVPAAFGRGVDTILKPFDGKDTAVESAVRIVGGDIVDSPMRALVGSQGDAAQQALDCMTPISCVGEMAVDVERGHSTTANIRAISDTNLQTLRIFNSVVITITNVHPYTQIALGMLTSASQLLIDRANLDHEMSGLLTTVKSVYEFLAEKDTVQDIDSMRETLGVIARVMGDVVQFITGYSNAKSFWNRLGKDLHSETQVIIAEYAESLHDLMQQYRDRAFRDTQIRTRRVLEGFDLEGMDYAAGASLDSTKVCLDGTRVEVLQEIINWITDPDPNARRIFWLHGRAGRGKSTIAHTIGLWMRNVGGPGVIFCFARNRQVERRQEKIFTTIARDLANAIPAFQCALADVIAEDRSLKTTPDVMQQWKRLILEPLSKINGEIVGNVVVVIDALDESGPGTSRAHILSLLSSPEAAYVPPNVRILLTSRPLPDIEHALSFAPHVKAISLDDIPLISVERDIGLYVSKELDQFTDIGAKEIQLIVKKSDGLFEWARLACSYMKAGGTLGERYSDLMTLQSGEGRSLLDATYFTILKGVIPESGEALERYRSVMCQILMTLEPLPMVALSRMREKFPDIQDHYDITLVLEVMSPVLGGIMEHTSPVVLCHASFYDFLTDPSRSGVYFIDTSDAKDLAFATLQILCDELQFNICGLESSYLANAEVTDLPERIRKNISPHLSYSCQFWTQHLEKTTFDLALAVLVRAIVGSEKVLFWLEIMSLIGVVEKGVGALASVATWLLTTSKIHWHWHKMGLSSFRTFPM</sequence>
<dbReference type="HOGENOM" id="CLU_000288_6_0_1"/>
<accession>A0A0C3JRT0</accession>
<gene>
    <name evidence="4" type="ORF">M404DRAFT_771812</name>
</gene>
<dbReference type="SUPFAM" id="SSF52540">
    <property type="entry name" value="P-loop containing nucleoside triphosphate hydrolases"/>
    <property type="match status" value="1"/>
</dbReference>
<dbReference type="InterPro" id="IPR027417">
    <property type="entry name" value="P-loop_NTPase"/>
</dbReference>
<protein>
    <recommendedName>
        <fullName evidence="3">NACHT domain-containing protein</fullName>
    </recommendedName>
</protein>
<proteinExistence type="predicted"/>
<dbReference type="OrthoDB" id="163438at2759"/>
<dbReference type="Pfam" id="PF24883">
    <property type="entry name" value="NPHP3_N"/>
    <property type="match status" value="1"/>
</dbReference>
<feature type="region of interest" description="Disordered" evidence="2">
    <location>
        <begin position="69"/>
        <end position="90"/>
    </location>
</feature>
<evidence type="ECO:0000259" key="3">
    <source>
        <dbReference type="PROSITE" id="PS50837"/>
    </source>
</evidence>
<keyword evidence="5" id="KW-1185">Reference proteome</keyword>
<dbReference type="InterPro" id="IPR056884">
    <property type="entry name" value="NPHP3-like_N"/>
</dbReference>